<dbReference type="Proteomes" id="UP000546162">
    <property type="component" value="Unassembled WGS sequence"/>
</dbReference>
<protein>
    <recommendedName>
        <fullName evidence="3">SnoaL-like polyketide cyclase</fullName>
    </recommendedName>
</protein>
<dbReference type="InterPro" id="IPR032710">
    <property type="entry name" value="NTF2-like_dom_sf"/>
</dbReference>
<dbReference type="GO" id="GO:0030638">
    <property type="term" value="P:polyketide metabolic process"/>
    <property type="evidence" value="ECO:0007669"/>
    <property type="project" value="InterPro"/>
</dbReference>
<dbReference type="InterPro" id="IPR009959">
    <property type="entry name" value="Cyclase_SnoaL-like"/>
</dbReference>
<accession>A0A7W7H0T8</accession>
<sequence length="137" mass="14901">MTVEEQLFALWRVAPEEQGDPIGRFGAVYTDPVTINGVPMPVKDLVARARALHAAFTEHEIEVVDRVAAPGKLVVAFRHRARHTGTWTTPLGEIAPTGRTVSGLGIDVLTLAGDGRVSGIWVLADELQRILQVHDPH</sequence>
<keyword evidence="2" id="KW-1185">Reference proteome</keyword>
<reference evidence="1 2" key="1">
    <citation type="submission" date="2020-08" db="EMBL/GenBank/DDBJ databases">
        <title>Sequencing the genomes of 1000 actinobacteria strains.</title>
        <authorList>
            <person name="Klenk H.-P."/>
        </authorList>
    </citation>
    <scope>NUCLEOTIDE SEQUENCE [LARGE SCALE GENOMIC DNA]</scope>
    <source>
        <strain evidence="1 2">DSM 45809</strain>
    </source>
</reference>
<name>A0A7W7H0T8_9ACTN</name>
<comment type="caution">
    <text evidence="1">The sequence shown here is derived from an EMBL/GenBank/DDBJ whole genome shotgun (WGS) entry which is preliminary data.</text>
</comment>
<dbReference type="AlphaFoldDB" id="A0A7W7H0T8"/>
<evidence type="ECO:0000313" key="1">
    <source>
        <dbReference type="EMBL" id="MBB4741833.1"/>
    </source>
</evidence>
<gene>
    <name evidence="1" type="ORF">BJY16_005292</name>
</gene>
<evidence type="ECO:0000313" key="2">
    <source>
        <dbReference type="Proteomes" id="UP000546162"/>
    </source>
</evidence>
<dbReference type="Gene3D" id="3.10.450.50">
    <property type="match status" value="1"/>
</dbReference>
<evidence type="ECO:0008006" key="3">
    <source>
        <dbReference type="Google" id="ProtNLM"/>
    </source>
</evidence>
<organism evidence="1 2">
    <name type="scientific">Actinoplanes octamycinicus</name>
    <dbReference type="NCBI Taxonomy" id="135948"/>
    <lineage>
        <taxon>Bacteria</taxon>
        <taxon>Bacillati</taxon>
        <taxon>Actinomycetota</taxon>
        <taxon>Actinomycetes</taxon>
        <taxon>Micromonosporales</taxon>
        <taxon>Micromonosporaceae</taxon>
        <taxon>Actinoplanes</taxon>
    </lineage>
</organism>
<dbReference type="Pfam" id="PF07366">
    <property type="entry name" value="SnoaL"/>
    <property type="match status" value="1"/>
</dbReference>
<dbReference type="EMBL" id="JACHNB010000001">
    <property type="protein sequence ID" value="MBB4741833.1"/>
    <property type="molecule type" value="Genomic_DNA"/>
</dbReference>
<dbReference type="SUPFAM" id="SSF54427">
    <property type="entry name" value="NTF2-like"/>
    <property type="match status" value="1"/>
</dbReference>
<dbReference type="RefSeq" id="WP_185042273.1">
    <property type="nucleotide sequence ID" value="NZ_BAABFG010000005.1"/>
</dbReference>
<proteinExistence type="predicted"/>